<comment type="similarity">
    <text evidence="9">Belongs to the DHPS family.</text>
</comment>
<sequence length="272" mass="29607">MADTRANIEVMGILNATPDSFSDGGKFNRVDNALRQAEQMIADGAAWLDVGGESTRPGSTGVSVAEELDRVVPIVEKLKANFAVPISVDTCKTAVMAEVLKLNVAMINDINALRDEGAEQLLAAAPEVKVCLMHMQGEPRTMQHEPRYDDVVNDVRQFLDERVRACMNTGIQKNNIYLDPGFGFGKSVRHNYQLLQRLQAFHDMQLPLLVGMSRKSMLGQVTGREVNERLAGSIAAATIAAMKGAQIIRVHDVKETVDAMKVVAATLAGEFA</sequence>
<evidence type="ECO:0000256" key="4">
    <source>
        <dbReference type="ARBA" id="ARBA00012458"/>
    </source>
</evidence>
<dbReference type="SUPFAM" id="SSF51717">
    <property type="entry name" value="Dihydropteroate synthetase-like"/>
    <property type="match status" value="1"/>
</dbReference>
<dbReference type="GO" id="GO:0046654">
    <property type="term" value="P:tetrahydrofolate biosynthetic process"/>
    <property type="evidence" value="ECO:0007669"/>
    <property type="project" value="UniProtKB-UniPathway"/>
</dbReference>
<name>A0A1I6GLN9_9GAMM</name>
<dbReference type="AlphaFoldDB" id="A0A1I6GLN9"/>
<evidence type="ECO:0000256" key="7">
    <source>
        <dbReference type="ARBA" id="ARBA00022842"/>
    </source>
</evidence>
<evidence type="ECO:0000256" key="2">
    <source>
        <dbReference type="ARBA" id="ARBA00001946"/>
    </source>
</evidence>
<keyword evidence="6 9" id="KW-0479">Metal-binding</keyword>
<dbReference type="NCBIfam" id="TIGR01496">
    <property type="entry name" value="DHPS"/>
    <property type="match status" value="1"/>
</dbReference>
<dbReference type="PROSITE" id="PS50972">
    <property type="entry name" value="PTERIN_BINDING"/>
    <property type="match status" value="1"/>
</dbReference>
<dbReference type="InterPro" id="IPR006390">
    <property type="entry name" value="DHP_synth_dom"/>
</dbReference>
<dbReference type="GO" id="GO:0046656">
    <property type="term" value="P:folic acid biosynthetic process"/>
    <property type="evidence" value="ECO:0007669"/>
    <property type="project" value="UniProtKB-KW"/>
</dbReference>
<keyword evidence="12" id="KW-1185">Reference proteome</keyword>
<dbReference type="InterPro" id="IPR011005">
    <property type="entry name" value="Dihydropteroate_synth-like_sf"/>
</dbReference>
<comment type="catalytic activity">
    <reaction evidence="1">
        <text>(7,8-dihydropterin-6-yl)methyl diphosphate + 4-aminobenzoate = 7,8-dihydropteroate + diphosphate</text>
        <dbReference type="Rhea" id="RHEA:19949"/>
        <dbReference type="ChEBI" id="CHEBI:17836"/>
        <dbReference type="ChEBI" id="CHEBI:17839"/>
        <dbReference type="ChEBI" id="CHEBI:33019"/>
        <dbReference type="ChEBI" id="CHEBI:72950"/>
        <dbReference type="EC" id="2.5.1.15"/>
    </reaction>
</comment>
<dbReference type="Pfam" id="PF00809">
    <property type="entry name" value="Pterin_bind"/>
    <property type="match status" value="1"/>
</dbReference>
<protein>
    <recommendedName>
        <fullName evidence="4 9">Dihydropteroate synthase</fullName>
        <shortName evidence="9">DHPS</shortName>
        <ecNumber evidence="4 9">2.5.1.15</ecNumber>
    </recommendedName>
    <alternativeName>
        <fullName evidence="9">Dihydropteroate pyrophosphorylase</fullName>
    </alternativeName>
</protein>
<evidence type="ECO:0000256" key="5">
    <source>
        <dbReference type="ARBA" id="ARBA00022679"/>
    </source>
</evidence>
<comment type="cofactor">
    <cofactor evidence="2 9">
        <name>Mg(2+)</name>
        <dbReference type="ChEBI" id="CHEBI:18420"/>
    </cofactor>
</comment>
<dbReference type="UniPathway" id="UPA00077">
    <property type="reaction ID" value="UER00156"/>
</dbReference>
<dbReference type="GO" id="GO:0005829">
    <property type="term" value="C:cytosol"/>
    <property type="evidence" value="ECO:0007669"/>
    <property type="project" value="TreeGrafter"/>
</dbReference>
<keyword evidence="5 9" id="KW-0808">Transferase</keyword>
<proteinExistence type="inferred from homology"/>
<dbReference type="PANTHER" id="PTHR20941">
    <property type="entry name" value="FOLATE SYNTHESIS PROTEINS"/>
    <property type="match status" value="1"/>
</dbReference>
<evidence type="ECO:0000313" key="11">
    <source>
        <dbReference type="EMBL" id="SFR43123.1"/>
    </source>
</evidence>
<feature type="domain" description="Pterin-binding" evidence="10">
    <location>
        <begin position="8"/>
        <end position="261"/>
    </location>
</feature>
<dbReference type="EC" id="2.5.1.15" evidence="4 9"/>
<dbReference type="GO" id="GO:0004156">
    <property type="term" value="F:dihydropteroate synthase activity"/>
    <property type="evidence" value="ECO:0007669"/>
    <property type="project" value="UniProtKB-EC"/>
</dbReference>
<reference evidence="12" key="1">
    <citation type="submission" date="2016-10" db="EMBL/GenBank/DDBJ databases">
        <authorList>
            <person name="Varghese N."/>
            <person name="Submissions S."/>
        </authorList>
    </citation>
    <scope>NUCLEOTIDE SEQUENCE [LARGE SCALE GENOMIC DNA]</scope>
    <source>
        <strain evidence="12">CGMCC 1.7285</strain>
    </source>
</reference>
<comment type="pathway">
    <text evidence="3 9">Cofactor biosynthesis; tetrahydrofolate biosynthesis; 7,8-dihydrofolate from 2-amino-4-hydroxy-6-hydroxymethyl-7,8-dihydropteridine diphosphate and 4-aminobenzoate: step 1/2.</text>
</comment>
<organism evidence="11 12">
    <name type="scientific">Pseudidiomarina maritima</name>
    <dbReference type="NCBI Taxonomy" id="519453"/>
    <lineage>
        <taxon>Bacteria</taxon>
        <taxon>Pseudomonadati</taxon>
        <taxon>Pseudomonadota</taxon>
        <taxon>Gammaproteobacteria</taxon>
        <taxon>Alteromonadales</taxon>
        <taxon>Idiomarinaceae</taxon>
        <taxon>Pseudidiomarina</taxon>
    </lineage>
</organism>
<dbReference type="RefSeq" id="WP_092855715.1">
    <property type="nucleotide sequence ID" value="NZ_FOYU01000001.1"/>
</dbReference>
<dbReference type="InterPro" id="IPR045031">
    <property type="entry name" value="DHP_synth-like"/>
</dbReference>
<evidence type="ECO:0000256" key="1">
    <source>
        <dbReference type="ARBA" id="ARBA00000012"/>
    </source>
</evidence>
<dbReference type="PANTHER" id="PTHR20941:SF1">
    <property type="entry name" value="FOLIC ACID SYNTHESIS PROTEIN FOL1"/>
    <property type="match status" value="1"/>
</dbReference>
<keyword evidence="8 9" id="KW-0289">Folate biosynthesis</keyword>
<evidence type="ECO:0000259" key="10">
    <source>
        <dbReference type="PROSITE" id="PS50972"/>
    </source>
</evidence>
<dbReference type="InterPro" id="IPR000489">
    <property type="entry name" value="Pterin-binding_dom"/>
</dbReference>
<dbReference type="EMBL" id="FOYU01000001">
    <property type="protein sequence ID" value="SFR43123.1"/>
    <property type="molecule type" value="Genomic_DNA"/>
</dbReference>
<dbReference type="GO" id="GO:0046872">
    <property type="term" value="F:metal ion binding"/>
    <property type="evidence" value="ECO:0007669"/>
    <property type="project" value="UniProtKB-KW"/>
</dbReference>
<gene>
    <name evidence="11" type="ORF">SAMN04488070_0917</name>
</gene>
<dbReference type="Gene3D" id="3.20.20.20">
    <property type="entry name" value="Dihydropteroate synthase-like"/>
    <property type="match status" value="1"/>
</dbReference>
<evidence type="ECO:0000256" key="6">
    <source>
        <dbReference type="ARBA" id="ARBA00022723"/>
    </source>
</evidence>
<evidence type="ECO:0000256" key="8">
    <source>
        <dbReference type="ARBA" id="ARBA00022909"/>
    </source>
</evidence>
<comment type="function">
    <text evidence="9">Catalyzes the condensation of para-aminobenzoate (pABA) with 6-hydroxymethyl-7,8-dihydropterin diphosphate (DHPt-PP) to form 7,8-dihydropteroate (H2Pte), the immediate precursor of folate derivatives.</text>
</comment>
<dbReference type="CDD" id="cd00739">
    <property type="entry name" value="DHPS"/>
    <property type="match status" value="1"/>
</dbReference>
<evidence type="ECO:0000313" key="12">
    <source>
        <dbReference type="Proteomes" id="UP000199424"/>
    </source>
</evidence>
<dbReference type="Proteomes" id="UP000199424">
    <property type="component" value="Unassembled WGS sequence"/>
</dbReference>
<evidence type="ECO:0000256" key="3">
    <source>
        <dbReference type="ARBA" id="ARBA00004763"/>
    </source>
</evidence>
<evidence type="ECO:0000256" key="9">
    <source>
        <dbReference type="RuleBase" id="RU361205"/>
    </source>
</evidence>
<dbReference type="PROSITE" id="PS00792">
    <property type="entry name" value="DHPS_1"/>
    <property type="match status" value="1"/>
</dbReference>
<keyword evidence="7 9" id="KW-0460">Magnesium</keyword>
<accession>A0A1I6GLN9</accession>